<reference evidence="3" key="1">
    <citation type="submission" date="2015-12" db="EMBL/GenBank/DDBJ databases">
        <authorList>
            <person name="Tikhonova T.V."/>
            <person name="Pavlov A.R."/>
            <person name="Beletsky A.V."/>
            <person name="Mardanov A.V."/>
            <person name="Sorokin D.Y."/>
            <person name="Ravin N.V."/>
            <person name="Popov V.O."/>
        </authorList>
    </citation>
    <scope>NUCLEOTIDE SEQUENCE</scope>
    <source>
        <strain evidence="3">DSM 14787</strain>
    </source>
</reference>
<dbReference type="InterPro" id="IPR000160">
    <property type="entry name" value="GGDEF_dom"/>
</dbReference>
<dbReference type="PROSITE" id="PS50887">
    <property type="entry name" value="GGDEF"/>
    <property type="match status" value="1"/>
</dbReference>
<feature type="domain" description="GGDEF" evidence="2">
    <location>
        <begin position="46"/>
        <end position="182"/>
    </location>
</feature>
<evidence type="ECO:0000259" key="2">
    <source>
        <dbReference type="PROSITE" id="PS50887"/>
    </source>
</evidence>
<organism evidence="3 4">
    <name type="scientific">Thioalkalivibrio nitratireducens (strain DSM 14787 / UNIQEM 213 / ALEN2)</name>
    <dbReference type="NCBI Taxonomy" id="1255043"/>
    <lineage>
        <taxon>Bacteria</taxon>
        <taxon>Pseudomonadati</taxon>
        <taxon>Pseudomonadota</taxon>
        <taxon>Gammaproteobacteria</taxon>
        <taxon>Chromatiales</taxon>
        <taxon>Ectothiorhodospiraceae</taxon>
        <taxon>Thioalkalivibrio</taxon>
    </lineage>
</organism>
<dbReference type="InterPro" id="IPR035919">
    <property type="entry name" value="EAL_sf"/>
</dbReference>
<sequence>MERLLRENQEQLTRQATHDALTGLRNRPALQQHLERAVVSARRDGARLVVLILDLDRFKNINDSLGHPFGDLVLRAIGERLQERHGQGETVGRFGGDEFLIVLEDLSKDPVAYVTDHAQSLLDCIAEPFQTERLRNLYVGGSVGVSLFPEDGTDGTVLIKNADAAMYQAKAKGRNTFCFYTQALTRAAKSRLTLETHRRKALENEEFEVFYQPQVRVESGRSSASRRWFAGEIPSTEWCCPGDSCRSRKRPG</sequence>
<gene>
    <name evidence="3" type="ordered locus">TVNIR_3694</name>
</gene>
<accession>L0E245</accession>
<dbReference type="HOGENOM" id="CLU_000445_11_16_6"/>
<dbReference type="PANTHER" id="PTHR46663">
    <property type="entry name" value="DIGUANYLATE CYCLASE DGCT-RELATED"/>
    <property type="match status" value="1"/>
</dbReference>
<dbReference type="SMART" id="SM00267">
    <property type="entry name" value="GGDEF"/>
    <property type="match status" value="1"/>
</dbReference>
<evidence type="ECO:0000313" key="4">
    <source>
        <dbReference type="Proteomes" id="UP000010809"/>
    </source>
</evidence>
<dbReference type="PANTHER" id="PTHR46663:SF3">
    <property type="entry name" value="SLL0267 PROTEIN"/>
    <property type="match status" value="1"/>
</dbReference>
<dbReference type="InterPro" id="IPR043128">
    <property type="entry name" value="Rev_trsase/Diguanyl_cyclase"/>
</dbReference>
<dbReference type="EMBL" id="CP003989">
    <property type="protein sequence ID" value="AGA35322.1"/>
    <property type="molecule type" value="Genomic_DNA"/>
</dbReference>
<dbReference type="Gene3D" id="3.20.20.450">
    <property type="entry name" value="EAL domain"/>
    <property type="match status" value="1"/>
</dbReference>
<dbReference type="Pfam" id="PF00990">
    <property type="entry name" value="GGDEF"/>
    <property type="match status" value="1"/>
</dbReference>
<dbReference type="PATRIC" id="fig|1255043.3.peg.3728"/>
<protein>
    <submittedName>
        <fullName evidence="3">Diguanylate cyclase/phosphodiesterase (GGDEF &amp; EAL domains) with PAS/PAC sensor(S)</fullName>
    </submittedName>
</protein>
<proteinExistence type="predicted"/>
<dbReference type="Proteomes" id="UP000010809">
    <property type="component" value="Chromosome"/>
</dbReference>
<dbReference type="KEGG" id="tni:TVNIR_3694"/>
<comment type="cofactor">
    <cofactor evidence="1">
        <name>Mg(2+)</name>
        <dbReference type="ChEBI" id="CHEBI:18420"/>
    </cofactor>
</comment>
<dbReference type="GO" id="GO:0003824">
    <property type="term" value="F:catalytic activity"/>
    <property type="evidence" value="ECO:0007669"/>
    <property type="project" value="UniProtKB-ARBA"/>
</dbReference>
<dbReference type="AlphaFoldDB" id="L0E245"/>
<dbReference type="FunFam" id="3.30.70.270:FF:000001">
    <property type="entry name" value="Diguanylate cyclase domain protein"/>
    <property type="match status" value="1"/>
</dbReference>
<dbReference type="RefSeq" id="WP_015260415.1">
    <property type="nucleotide sequence ID" value="NC_019902.2"/>
</dbReference>
<keyword evidence="4" id="KW-1185">Reference proteome</keyword>
<evidence type="ECO:0000256" key="1">
    <source>
        <dbReference type="ARBA" id="ARBA00001946"/>
    </source>
</evidence>
<name>L0E245_THIND</name>
<dbReference type="CDD" id="cd01949">
    <property type="entry name" value="GGDEF"/>
    <property type="match status" value="1"/>
</dbReference>
<evidence type="ECO:0000313" key="3">
    <source>
        <dbReference type="EMBL" id="AGA35322.1"/>
    </source>
</evidence>
<dbReference type="NCBIfam" id="TIGR00254">
    <property type="entry name" value="GGDEF"/>
    <property type="match status" value="1"/>
</dbReference>
<dbReference type="STRING" id="1255043.TVNIR_3694"/>
<dbReference type="Gene3D" id="3.30.70.270">
    <property type="match status" value="1"/>
</dbReference>
<dbReference type="InterPro" id="IPR029787">
    <property type="entry name" value="Nucleotide_cyclase"/>
</dbReference>
<dbReference type="eggNOG" id="COG2199">
    <property type="taxonomic scope" value="Bacteria"/>
</dbReference>
<dbReference type="SUPFAM" id="SSF55073">
    <property type="entry name" value="Nucleotide cyclase"/>
    <property type="match status" value="1"/>
</dbReference>
<dbReference type="InterPro" id="IPR052163">
    <property type="entry name" value="DGC-Regulatory_Protein"/>
</dbReference>